<sequence length="204" mass="21879">MVTRRVATTVANYVRASNVFGVRAAGFKSACVVESAVPATADDSPFLRHGTPEPQTLTHEAALGYIPPTKVTTLANGFRVGTEATPHANTATVGLWINAGTRYETAENNGAAHFLEHMSFKGTKSRSLMHLEVGVEDMGAHLNAYTSREQTCYYTKVQGLFEPSHQADTMSACLDHQGFPPCHLVPPPCQPGNHGCRGDRPGSV</sequence>
<keyword evidence="4" id="KW-0862">Zinc</keyword>
<dbReference type="InterPro" id="IPR001431">
    <property type="entry name" value="Pept_M16_Zn_BS"/>
</dbReference>
<keyword evidence="3" id="KW-0378">Hydrolase</keyword>
<keyword evidence="2" id="KW-0479">Metal-binding</keyword>
<dbReference type="SUPFAM" id="SSF63411">
    <property type="entry name" value="LuxS/MPP-like metallohydrolase"/>
    <property type="match status" value="1"/>
</dbReference>
<dbReference type="InterPro" id="IPR011765">
    <property type="entry name" value="Pept_M16_N"/>
</dbReference>
<dbReference type="InterPro" id="IPR011249">
    <property type="entry name" value="Metalloenz_LuxS/M16"/>
</dbReference>
<accession>A0A061QZV8</accession>
<dbReference type="PROSITE" id="PS00143">
    <property type="entry name" value="INSULINASE"/>
    <property type="match status" value="1"/>
</dbReference>
<dbReference type="Gene3D" id="3.30.830.10">
    <property type="entry name" value="Metalloenzyme, LuxS/M16 peptidase-like"/>
    <property type="match status" value="1"/>
</dbReference>
<evidence type="ECO:0000313" key="7">
    <source>
        <dbReference type="EMBL" id="JAC64004.1"/>
    </source>
</evidence>
<dbReference type="PANTHER" id="PTHR11851">
    <property type="entry name" value="METALLOPROTEASE"/>
    <property type="match status" value="1"/>
</dbReference>
<dbReference type="AlphaFoldDB" id="A0A061QZV8"/>
<keyword evidence="5" id="KW-0482">Metalloprotease</keyword>
<dbReference type="InterPro" id="IPR050361">
    <property type="entry name" value="MPP/UQCRC_Complex"/>
</dbReference>
<reference evidence="7" key="1">
    <citation type="submission" date="2014-05" db="EMBL/GenBank/DDBJ databases">
        <title>The transcriptome of the halophilic microalga Tetraselmis sp. GSL018 isolated from the Great Salt Lake, Utah.</title>
        <authorList>
            <person name="Jinkerson R.E."/>
            <person name="D'Adamo S."/>
            <person name="Posewitz M.C."/>
        </authorList>
    </citation>
    <scope>NUCLEOTIDE SEQUENCE</scope>
    <source>
        <strain evidence="7">GSL018</strain>
    </source>
</reference>
<gene>
    <name evidence="7" type="ORF">TSPGSL018_19264</name>
</gene>
<dbReference type="PANTHER" id="PTHR11851:SF149">
    <property type="entry name" value="GH01077P"/>
    <property type="match status" value="1"/>
</dbReference>
<keyword evidence="1" id="KW-0645">Protease</keyword>
<evidence type="ECO:0000256" key="5">
    <source>
        <dbReference type="ARBA" id="ARBA00023049"/>
    </source>
</evidence>
<dbReference type="GO" id="GO:0006508">
    <property type="term" value="P:proteolysis"/>
    <property type="evidence" value="ECO:0007669"/>
    <property type="project" value="UniProtKB-KW"/>
</dbReference>
<dbReference type="Pfam" id="PF00675">
    <property type="entry name" value="Peptidase_M16"/>
    <property type="match status" value="1"/>
</dbReference>
<proteinExistence type="predicted"/>
<feature type="domain" description="Peptidase M16 N-terminal" evidence="6">
    <location>
        <begin position="79"/>
        <end position="158"/>
    </location>
</feature>
<evidence type="ECO:0000259" key="6">
    <source>
        <dbReference type="Pfam" id="PF00675"/>
    </source>
</evidence>
<name>A0A061QZV8_9CHLO</name>
<dbReference type="MEROPS" id="M16.003"/>
<dbReference type="GO" id="GO:0004222">
    <property type="term" value="F:metalloendopeptidase activity"/>
    <property type="evidence" value="ECO:0007669"/>
    <property type="project" value="InterPro"/>
</dbReference>
<dbReference type="GO" id="GO:0046872">
    <property type="term" value="F:metal ion binding"/>
    <property type="evidence" value="ECO:0007669"/>
    <property type="project" value="UniProtKB-KW"/>
</dbReference>
<organism evidence="7">
    <name type="scientific">Tetraselmis sp. GSL018</name>
    <dbReference type="NCBI Taxonomy" id="582737"/>
    <lineage>
        <taxon>Eukaryota</taxon>
        <taxon>Viridiplantae</taxon>
        <taxon>Chlorophyta</taxon>
        <taxon>core chlorophytes</taxon>
        <taxon>Chlorodendrophyceae</taxon>
        <taxon>Chlorodendrales</taxon>
        <taxon>Chlorodendraceae</taxon>
        <taxon>Tetraselmis</taxon>
    </lineage>
</organism>
<evidence type="ECO:0000256" key="1">
    <source>
        <dbReference type="ARBA" id="ARBA00022670"/>
    </source>
</evidence>
<evidence type="ECO:0000256" key="4">
    <source>
        <dbReference type="ARBA" id="ARBA00022833"/>
    </source>
</evidence>
<protein>
    <submittedName>
        <fullName evidence="7">Insulinase (Peptidase family m16) protein isoform 1</fullName>
    </submittedName>
</protein>
<dbReference type="EMBL" id="GBEZ01022853">
    <property type="protein sequence ID" value="JAC64004.1"/>
    <property type="molecule type" value="Transcribed_RNA"/>
</dbReference>
<evidence type="ECO:0000256" key="3">
    <source>
        <dbReference type="ARBA" id="ARBA00022801"/>
    </source>
</evidence>
<evidence type="ECO:0000256" key="2">
    <source>
        <dbReference type="ARBA" id="ARBA00022723"/>
    </source>
</evidence>
<dbReference type="GO" id="GO:0005739">
    <property type="term" value="C:mitochondrion"/>
    <property type="evidence" value="ECO:0007669"/>
    <property type="project" value="TreeGrafter"/>
</dbReference>